<dbReference type="RefSeq" id="XP_058333398.1">
    <property type="nucleotide sequence ID" value="XM_058470257.1"/>
</dbReference>
<proteinExistence type="predicted"/>
<reference evidence="1" key="2">
    <citation type="journal article" date="2023" name="IMA Fungus">
        <title>Comparative genomic study of the Penicillium genus elucidates a diverse pangenome and 15 lateral gene transfer events.</title>
        <authorList>
            <person name="Petersen C."/>
            <person name="Sorensen T."/>
            <person name="Nielsen M.R."/>
            <person name="Sondergaard T.E."/>
            <person name="Sorensen J.L."/>
            <person name="Fitzpatrick D.A."/>
            <person name="Frisvad J.C."/>
            <person name="Nielsen K.L."/>
        </authorList>
    </citation>
    <scope>NUCLEOTIDE SEQUENCE</scope>
    <source>
        <strain evidence="1">IBT 19713</strain>
    </source>
</reference>
<name>A0A9W9TWK5_9EURO</name>
<accession>A0A9W9TWK5</accession>
<comment type="caution">
    <text evidence="1">The sequence shown here is derived from an EMBL/GenBank/DDBJ whole genome shotgun (WGS) entry which is preliminary data.</text>
</comment>
<dbReference type="EMBL" id="JAPQKS010000002">
    <property type="protein sequence ID" value="KAJ5245977.1"/>
    <property type="molecule type" value="Genomic_DNA"/>
</dbReference>
<reference evidence="1" key="1">
    <citation type="submission" date="2022-11" db="EMBL/GenBank/DDBJ databases">
        <authorList>
            <person name="Petersen C."/>
        </authorList>
    </citation>
    <scope>NUCLEOTIDE SEQUENCE</scope>
    <source>
        <strain evidence="1">IBT 19713</strain>
    </source>
</reference>
<organism evidence="1 2">
    <name type="scientific">Penicillium chermesinum</name>
    <dbReference type="NCBI Taxonomy" id="63820"/>
    <lineage>
        <taxon>Eukaryota</taxon>
        <taxon>Fungi</taxon>
        <taxon>Dikarya</taxon>
        <taxon>Ascomycota</taxon>
        <taxon>Pezizomycotina</taxon>
        <taxon>Eurotiomycetes</taxon>
        <taxon>Eurotiomycetidae</taxon>
        <taxon>Eurotiales</taxon>
        <taxon>Aspergillaceae</taxon>
        <taxon>Penicillium</taxon>
    </lineage>
</organism>
<dbReference type="OrthoDB" id="3775006at2759"/>
<evidence type="ECO:0000313" key="2">
    <source>
        <dbReference type="Proteomes" id="UP001150941"/>
    </source>
</evidence>
<dbReference type="GeneID" id="83197560"/>
<keyword evidence="2" id="KW-1185">Reference proteome</keyword>
<evidence type="ECO:0000313" key="1">
    <source>
        <dbReference type="EMBL" id="KAJ5245977.1"/>
    </source>
</evidence>
<protein>
    <submittedName>
        <fullName evidence="1">Uncharacterized protein</fullName>
    </submittedName>
</protein>
<sequence>MREYDEPSIGKQATVQKYKENREFLHVYERRVLSHATSADGRKVFCEMENAVHVYEEILDPFYTRRPLQSSMSKDSSSN</sequence>
<dbReference type="Proteomes" id="UP001150941">
    <property type="component" value="Unassembled WGS sequence"/>
</dbReference>
<gene>
    <name evidence="1" type="ORF">N7468_000960</name>
</gene>
<dbReference type="AlphaFoldDB" id="A0A9W9TWK5"/>